<evidence type="ECO:0000313" key="1">
    <source>
        <dbReference type="EMBL" id="EPG74118.1"/>
    </source>
</evidence>
<gene>
    <name evidence="1" type="ORF">LEP1GSC058_3544</name>
</gene>
<dbReference type="AlphaFoldDB" id="S3UY23"/>
<comment type="caution">
    <text evidence="1">The sequence shown here is derived from an EMBL/GenBank/DDBJ whole genome shotgun (WGS) entry which is preliminary data.</text>
</comment>
<keyword evidence="2" id="KW-1185">Reference proteome</keyword>
<name>S3UY23_9LEPT</name>
<organism evidence="1 2">
    <name type="scientific">Leptospira fainei serovar Hurstbridge str. BUT 6</name>
    <dbReference type="NCBI Taxonomy" id="1193011"/>
    <lineage>
        <taxon>Bacteria</taxon>
        <taxon>Pseudomonadati</taxon>
        <taxon>Spirochaetota</taxon>
        <taxon>Spirochaetia</taxon>
        <taxon>Leptospirales</taxon>
        <taxon>Leptospiraceae</taxon>
        <taxon>Leptospira</taxon>
    </lineage>
</organism>
<dbReference type="Proteomes" id="UP000014540">
    <property type="component" value="Unassembled WGS sequence"/>
</dbReference>
<proteinExistence type="predicted"/>
<dbReference type="Pfam" id="PF13370">
    <property type="entry name" value="Fer4_13"/>
    <property type="match status" value="1"/>
</dbReference>
<protein>
    <submittedName>
        <fullName evidence="1">4Fe-4S single cluster domain protein</fullName>
    </submittedName>
</protein>
<sequence length="44" mass="5083">MLLKYTDDESKVYFHRQPQTPEEQICARKAKEICPVEAIGDDGE</sequence>
<dbReference type="EMBL" id="AKWZ02000010">
    <property type="protein sequence ID" value="EPG74118.1"/>
    <property type="molecule type" value="Genomic_DNA"/>
</dbReference>
<evidence type="ECO:0000313" key="2">
    <source>
        <dbReference type="Proteomes" id="UP000014540"/>
    </source>
</evidence>
<dbReference type="STRING" id="1193011.LEP1GSC058_3544"/>
<reference evidence="1" key="1">
    <citation type="submission" date="2013-04" db="EMBL/GenBank/DDBJ databases">
        <authorList>
            <person name="Harkins D.M."/>
            <person name="Durkin A.S."/>
            <person name="Selengut J.D."/>
            <person name="Sanka R."/>
            <person name="DePew J."/>
            <person name="Purushe J."/>
            <person name="Ahmed A."/>
            <person name="van der Linden H."/>
            <person name="Goris M.G.A."/>
            <person name="Hartskeerl R.A."/>
            <person name="Vinetz J.M."/>
            <person name="Sutton G.G."/>
            <person name="Nelson W.C."/>
            <person name="Fouts D.E."/>
        </authorList>
    </citation>
    <scope>NUCLEOTIDE SEQUENCE [LARGE SCALE GENOMIC DNA]</scope>
    <source>
        <strain evidence="1">BUT 6</strain>
    </source>
</reference>
<accession>S3UY23</accession>